<evidence type="ECO:0000313" key="5">
    <source>
        <dbReference type="Proteomes" id="UP000468650"/>
    </source>
</evidence>
<reference evidence="4 5" key="1">
    <citation type="submission" date="2019-09" db="EMBL/GenBank/DDBJ databases">
        <title>Genomes of family Cryomorphaceae.</title>
        <authorList>
            <person name="Bowman J.P."/>
        </authorList>
    </citation>
    <scope>NUCLEOTIDE SEQUENCE [LARGE SCALE GENOMIC DNA]</scope>
    <source>
        <strain evidence="4 5">LMG 25704</strain>
    </source>
</reference>
<keyword evidence="5" id="KW-1185">Reference proteome</keyword>
<gene>
    <name evidence="4" type="primary">dprA</name>
    <name evidence="4" type="ORF">F8C67_13775</name>
</gene>
<accession>A0A6N6RIX0</accession>
<feature type="domain" description="Smf/DprA SLOG" evidence="2">
    <location>
        <begin position="81"/>
        <end position="288"/>
    </location>
</feature>
<dbReference type="SUPFAM" id="SSF47781">
    <property type="entry name" value="RuvA domain 2-like"/>
    <property type="match status" value="1"/>
</dbReference>
<dbReference type="InterPro" id="IPR003488">
    <property type="entry name" value="DprA"/>
</dbReference>
<evidence type="ECO:0000256" key="1">
    <source>
        <dbReference type="ARBA" id="ARBA00006525"/>
    </source>
</evidence>
<feature type="domain" description="DprA winged helix" evidence="3">
    <location>
        <begin position="305"/>
        <end position="360"/>
    </location>
</feature>
<dbReference type="Proteomes" id="UP000468650">
    <property type="component" value="Unassembled WGS sequence"/>
</dbReference>
<sequence>MDEDENLYRLGLCFVDLIGPIIARTLVNYCGSATAIFEEKAHLLSKIPGVGEERAKAFQKSSVLIRAQKEMEFCFENDIRILFFTEEVYPRRLLHCSDAPVLLFSKGKIDLNPNHAVAVVGTRSQSNYGKVITEKLVDEWAVFKPQIISGLALGIDTTAHRAALKNELETVAVLGHSLDLAYPFQNKNLFTEIAESGALISEFPSGTKPDAPNFPRRNRIVAGMTDATVVVEAAQKGGALITGQLASSYQRDVFAVPGRVNDAKSAGCLNLIKNNEAIVLTTPQDVPEVLGWQTEGSEPVRQMQLPVDLSTEEAGIISALRSGSMQVDELGSTLGRPISQLFALLTQLELKGIVRSRPGKKYELA</sequence>
<dbReference type="EMBL" id="WBVO01000015">
    <property type="protein sequence ID" value="KAB2805399.1"/>
    <property type="molecule type" value="Genomic_DNA"/>
</dbReference>
<dbReference type="PANTHER" id="PTHR43022:SF1">
    <property type="entry name" value="PROTEIN SMF"/>
    <property type="match status" value="1"/>
</dbReference>
<dbReference type="Pfam" id="PF17782">
    <property type="entry name" value="WHD_DprA"/>
    <property type="match status" value="1"/>
</dbReference>
<proteinExistence type="inferred from homology"/>
<evidence type="ECO:0000313" key="4">
    <source>
        <dbReference type="EMBL" id="KAB2805399.1"/>
    </source>
</evidence>
<dbReference type="InterPro" id="IPR041614">
    <property type="entry name" value="DprA_WH"/>
</dbReference>
<evidence type="ECO:0000259" key="2">
    <source>
        <dbReference type="Pfam" id="PF02481"/>
    </source>
</evidence>
<dbReference type="SUPFAM" id="SSF102405">
    <property type="entry name" value="MCP/YpsA-like"/>
    <property type="match status" value="1"/>
</dbReference>
<dbReference type="Gene3D" id="3.40.50.450">
    <property type="match status" value="1"/>
</dbReference>
<protein>
    <submittedName>
        <fullName evidence="4">DNA-protecting protein DprA</fullName>
    </submittedName>
</protein>
<dbReference type="AlphaFoldDB" id="A0A6N6RIX0"/>
<dbReference type="InterPro" id="IPR057666">
    <property type="entry name" value="DrpA_SLOG"/>
</dbReference>
<dbReference type="Pfam" id="PF02481">
    <property type="entry name" value="DNA_processg_A"/>
    <property type="match status" value="1"/>
</dbReference>
<dbReference type="OrthoDB" id="9785707at2"/>
<dbReference type="GO" id="GO:0009294">
    <property type="term" value="P:DNA-mediated transformation"/>
    <property type="evidence" value="ECO:0007669"/>
    <property type="project" value="InterPro"/>
</dbReference>
<evidence type="ECO:0000259" key="3">
    <source>
        <dbReference type="Pfam" id="PF17782"/>
    </source>
</evidence>
<dbReference type="Gene3D" id="1.10.10.10">
    <property type="entry name" value="Winged helix-like DNA-binding domain superfamily/Winged helix DNA-binding domain"/>
    <property type="match status" value="1"/>
</dbReference>
<dbReference type="InterPro" id="IPR036388">
    <property type="entry name" value="WH-like_DNA-bd_sf"/>
</dbReference>
<dbReference type="RefSeq" id="WP_151668449.1">
    <property type="nucleotide sequence ID" value="NZ_WBVO01000015.1"/>
</dbReference>
<dbReference type="NCBIfam" id="TIGR00732">
    <property type="entry name" value="dprA"/>
    <property type="match status" value="1"/>
</dbReference>
<comment type="caution">
    <text evidence="4">The sequence shown here is derived from an EMBL/GenBank/DDBJ whole genome shotgun (WGS) entry which is preliminary data.</text>
</comment>
<dbReference type="PANTHER" id="PTHR43022">
    <property type="entry name" value="PROTEIN SMF"/>
    <property type="match status" value="1"/>
</dbReference>
<organism evidence="4 5">
    <name type="scientific">Phaeocystidibacter luteus</name>
    <dbReference type="NCBI Taxonomy" id="911197"/>
    <lineage>
        <taxon>Bacteria</taxon>
        <taxon>Pseudomonadati</taxon>
        <taxon>Bacteroidota</taxon>
        <taxon>Flavobacteriia</taxon>
        <taxon>Flavobacteriales</taxon>
        <taxon>Phaeocystidibacteraceae</taxon>
        <taxon>Phaeocystidibacter</taxon>
    </lineage>
</organism>
<comment type="similarity">
    <text evidence="1">Belongs to the DprA/Smf family.</text>
</comment>
<dbReference type="InterPro" id="IPR010994">
    <property type="entry name" value="RuvA_2-like"/>
</dbReference>
<name>A0A6N6RIX0_9FLAO</name>